<reference evidence="2 3" key="1">
    <citation type="submission" date="2019-06" db="EMBL/GenBank/DDBJ databases">
        <title>New taxonomy in bacterial strain CC-CFT640, isolated from vineyard.</title>
        <authorList>
            <person name="Lin S.-Y."/>
            <person name="Tsai C.-F."/>
            <person name="Young C.-C."/>
        </authorList>
    </citation>
    <scope>NUCLEOTIDE SEQUENCE [LARGE SCALE GENOMIC DNA]</scope>
    <source>
        <strain evidence="2 3">CC-CFT640</strain>
    </source>
</reference>
<name>A0A5C8PPR5_9HYPH</name>
<evidence type="ECO:0000256" key="1">
    <source>
        <dbReference type="SAM" id="MobiDB-lite"/>
    </source>
</evidence>
<accession>A0A5C8PPR5</accession>
<dbReference type="OrthoDB" id="7376129at2"/>
<dbReference type="Proteomes" id="UP000321638">
    <property type="component" value="Unassembled WGS sequence"/>
</dbReference>
<protein>
    <recommendedName>
        <fullName evidence="4">Outer membrane protein assembly factor BamE</fullName>
    </recommendedName>
</protein>
<gene>
    <name evidence="2" type="ORF">FHP25_12015</name>
</gene>
<organism evidence="2 3">
    <name type="scientific">Vineibacter terrae</name>
    <dbReference type="NCBI Taxonomy" id="2586908"/>
    <lineage>
        <taxon>Bacteria</taxon>
        <taxon>Pseudomonadati</taxon>
        <taxon>Pseudomonadota</taxon>
        <taxon>Alphaproteobacteria</taxon>
        <taxon>Hyphomicrobiales</taxon>
        <taxon>Vineibacter</taxon>
    </lineage>
</organism>
<proteinExistence type="predicted"/>
<evidence type="ECO:0008006" key="4">
    <source>
        <dbReference type="Google" id="ProtNLM"/>
    </source>
</evidence>
<feature type="compositionally biased region" description="Pro residues" evidence="1">
    <location>
        <begin position="46"/>
        <end position="57"/>
    </location>
</feature>
<sequence length="182" mass="19206">MTRTLILQSRFFRGISAAWIVAGVAACSTPPPPPPPLPVAMAPKPVARPAPPKPPPAAQAAATEISFTPQEGPLEGKPTTSTVKGPEPQEATAPMPQQAPSLAGLSEDAVTRRFGPPATIRKTPSANVWTYHDQACTLDLFLFTDMRTGAQKVLTYQFGGSGRETLGERGCLERLGHNGKQG</sequence>
<comment type="caution">
    <text evidence="2">The sequence shown here is derived from an EMBL/GenBank/DDBJ whole genome shotgun (WGS) entry which is preliminary data.</text>
</comment>
<evidence type="ECO:0000313" key="3">
    <source>
        <dbReference type="Proteomes" id="UP000321638"/>
    </source>
</evidence>
<keyword evidence="3" id="KW-1185">Reference proteome</keyword>
<dbReference type="AlphaFoldDB" id="A0A5C8PPR5"/>
<evidence type="ECO:0000313" key="2">
    <source>
        <dbReference type="EMBL" id="TXL76367.1"/>
    </source>
</evidence>
<feature type="region of interest" description="Disordered" evidence="1">
    <location>
        <begin position="42"/>
        <end position="100"/>
    </location>
</feature>
<dbReference type="EMBL" id="VDUZ01000011">
    <property type="protein sequence ID" value="TXL76367.1"/>
    <property type="molecule type" value="Genomic_DNA"/>
</dbReference>
<dbReference type="RefSeq" id="WP_147847176.1">
    <property type="nucleotide sequence ID" value="NZ_VDUZ01000011.1"/>
</dbReference>
<dbReference type="PROSITE" id="PS51257">
    <property type="entry name" value="PROKAR_LIPOPROTEIN"/>
    <property type="match status" value="1"/>
</dbReference>